<dbReference type="AlphaFoldDB" id="A0A9P9YHH8"/>
<gene>
    <name evidence="2" type="ORF">M5D96_010394</name>
</gene>
<organism evidence="2 3">
    <name type="scientific">Drosophila gunungcola</name>
    <name type="common">fruit fly</name>
    <dbReference type="NCBI Taxonomy" id="103775"/>
    <lineage>
        <taxon>Eukaryota</taxon>
        <taxon>Metazoa</taxon>
        <taxon>Ecdysozoa</taxon>
        <taxon>Arthropoda</taxon>
        <taxon>Hexapoda</taxon>
        <taxon>Insecta</taxon>
        <taxon>Pterygota</taxon>
        <taxon>Neoptera</taxon>
        <taxon>Endopterygota</taxon>
        <taxon>Diptera</taxon>
        <taxon>Brachycera</taxon>
        <taxon>Muscomorpha</taxon>
        <taxon>Ephydroidea</taxon>
        <taxon>Drosophilidae</taxon>
        <taxon>Drosophila</taxon>
        <taxon>Sophophora</taxon>
    </lineage>
</organism>
<accession>A0A9P9YHH8</accession>
<protein>
    <submittedName>
        <fullName evidence="2">Uncharacterized protein</fullName>
    </submittedName>
</protein>
<evidence type="ECO:0000313" key="3">
    <source>
        <dbReference type="Proteomes" id="UP001059596"/>
    </source>
</evidence>
<sequence length="57" mass="6534">AFASEIRQLKIYLEPPAKALTKLLCCVLYDVLLGHMTNSANNRDNRDNKDHKYASIR</sequence>
<proteinExistence type="predicted"/>
<dbReference type="Proteomes" id="UP001059596">
    <property type="component" value="Unassembled WGS sequence"/>
</dbReference>
<dbReference type="EMBL" id="JAMKOV010000014">
    <property type="protein sequence ID" value="KAI8037075.1"/>
    <property type="molecule type" value="Genomic_DNA"/>
</dbReference>
<feature type="compositionally biased region" description="Basic and acidic residues" evidence="1">
    <location>
        <begin position="43"/>
        <end position="57"/>
    </location>
</feature>
<feature type="region of interest" description="Disordered" evidence="1">
    <location>
        <begin position="37"/>
        <end position="57"/>
    </location>
</feature>
<reference evidence="2" key="1">
    <citation type="journal article" date="2023" name="Genome Biol. Evol.">
        <title>Long-read-based Genome Assembly of Drosophila gunungcola Reveals Fewer Chemosensory Genes in Flower-breeding Species.</title>
        <authorList>
            <person name="Negi A."/>
            <person name="Liao B.Y."/>
            <person name="Yeh S.D."/>
        </authorList>
    </citation>
    <scope>NUCLEOTIDE SEQUENCE</scope>
    <source>
        <strain evidence="2">Sukarami</strain>
    </source>
</reference>
<name>A0A9P9YHH8_9MUSC</name>
<comment type="caution">
    <text evidence="2">The sequence shown here is derived from an EMBL/GenBank/DDBJ whole genome shotgun (WGS) entry which is preliminary data.</text>
</comment>
<keyword evidence="3" id="KW-1185">Reference proteome</keyword>
<evidence type="ECO:0000313" key="2">
    <source>
        <dbReference type="EMBL" id="KAI8037075.1"/>
    </source>
</evidence>
<evidence type="ECO:0000256" key="1">
    <source>
        <dbReference type="SAM" id="MobiDB-lite"/>
    </source>
</evidence>
<feature type="non-terminal residue" evidence="2">
    <location>
        <position position="1"/>
    </location>
</feature>